<name>A0A327S6G5_9FLAO</name>
<dbReference type="Pfam" id="PF00534">
    <property type="entry name" value="Glycos_transf_1"/>
    <property type="match status" value="1"/>
</dbReference>
<dbReference type="InterPro" id="IPR001296">
    <property type="entry name" value="Glyco_trans_1"/>
</dbReference>
<dbReference type="GO" id="GO:0016757">
    <property type="term" value="F:glycosyltransferase activity"/>
    <property type="evidence" value="ECO:0007669"/>
    <property type="project" value="InterPro"/>
</dbReference>
<dbReference type="CDD" id="cd03801">
    <property type="entry name" value="GT4_PimA-like"/>
    <property type="match status" value="1"/>
</dbReference>
<comment type="caution">
    <text evidence="3">The sequence shown here is derived from an EMBL/GenBank/DDBJ whole genome shotgun (WGS) entry which is preliminary data.</text>
</comment>
<reference evidence="3 4" key="1">
    <citation type="submission" date="2018-06" db="EMBL/GenBank/DDBJ databases">
        <title>Genomic Encyclopedia of Archaeal and Bacterial Type Strains, Phase II (KMG-II): from individual species to whole genera.</title>
        <authorList>
            <person name="Goeker M."/>
        </authorList>
    </citation>
    <scope>NUCLEOTIDE SEQUENCE [LARGE SCALE GENOMIC DNA]</scope>
    <source>
        <strain evidence="3 4">DSM 12408</strain>
    </source>
</reference>
<protein>
    <submittedName>
        <fullName evidence="3">Glycosyltransferase involved in cell wall biosynthesis</fullName>
    </submittedName>
</protein>
<gene>
    <name evidence="3" type="ORF">LX77_01920</name>
</gene>
<dbReference type="Pfam" id="PF13439">
    <property type="entry name" value="Glyco_transf_4"/>
    <property type="match status" value="1"/>
</dbReference>
<evidence type="ECO:0000313" key="4">
    <source>
        <dbReference type="Proteomes" id="UP000248987"/>
    </source>
</evidence>
<dbReference type="InterPro" id="IPR050194">
    <property type="entry name" value="Glycosyltransferase_grp1"/>
</dbReference>
<evidence type="ECO:0000259" key="2">
    <source>
        <dbReference type="Pfam" id="PF13439"/>
    </source>
</evidence>
<keyword evidence="4" id="KW-1185">Reference proteome</keyword>
<evidence type="ECO:0000313" key="3">
    <source>
        <dbReference type="EMBL" id="RAJ24368.1"/>
    </source>
</evidence>
<dbReference type="Gene3D" id="3.40.50.2000">
    <property type="entry name" value="Glycogen Phosphorylase B"/>
    <property type="match status" value="2"/>
</dbReference>
<proteinExistence type="predicted"/>
<dbReference type="InterPro" id="IPR028098">
    <property type="entry name" value="Glyco_trans_4-like_N"/>
</dbReference>
<feature type="domain" description="Glycosyl transferase family 1" evidence="1">
    <location>
        <begin position="202"/>
        <end position="359"/>
    </location>
</feature>
<dbReference type="RefSeq" id="WP_111625868.1">
    <property type="nucleotide sequence ID" value="NZ_QLLQ01000006.1"/>
</dbReference>
<dbReference type="SUPFAM" id="SSF53756">
    <property type="entry name" value="UDP-Glycosyltransferase/glycogen phosphorylase"/>
    <property type="match status" value="1"/>
</dbReference>
<keyword evidence="3" id="KW-0808">Transferase</keyword>
<dbReference type="PANTHER" id="PTHR45947:SF13">
    <property type="entry name" value="TRANSFERASE"/>
    <property type="match status" value="1"/>
</dbReference>
<accession>A0A327S6G5</accession>
<sequence>MRILIIHTQYYHFGGEDSVVDQEIEILKKSYVVDSLIFKNHNGLKGAIQFASSIWNIKKAKIVKAKIKAFKPDIVHLHNWHFSTGPLIIRTIKKMGVPLVCTLHNYRLLCPSATLLNKNILFLDSLEQSFPWKAIKNKVYKNSWVLTFWLAIIVWSHKKIRTWDKINCFICLTPSMAKLYKDSNFSINNSSFLVKPHFVFQSKNNKIAEKGNDFIYVGRLSEEKGIHLLIEAFKDLPYNLKIIGDGYMREIIKKNIYDYKNIIYLGSMARENVFFELRKANALINPSICIETFGLTIIESFSNHCVVITTNIGGPSEIVTNGVNGIHFKSGDVEDFKRQIKTWFDFSDMQKENMRNNAFQTYLDLYSPDKQLEFFDKIYAKALYNGEGAVY</sequence>
<feature type="domain" description="Glycosyltransferase subfamily 4-like N-terminal" evidence="2">
    <location>
        <begin position="54"/>
        <end position="136"/>
    </location>
</feature>
<dbReference type="AlphaFoldDB" id="A0A327S6G5"/>
<dbReference type="Proteomes" id="UP000248987">
    <property type="component" value="Unassembled WGS sequence"/>
</dbReference>
<dbReference type="PANTHER" id="PTHR45947">
    <property type="entry name" value="SULFOQUINOVOSYL TRANSFERASE SQD2"/>
    <property type="match status" value="1"/>
</dbReference>
<evidence type="ECO:0000259" key="1">
    <source>
        <dbReference type="Pfam" id="PF00534"/>
    </source>
</evidence>
<organism evidence="3 4">
    <name type="scientific">Gelidibacter algens</name>
    <dbReference type="NCBI Taxonomy" id="49280"/>
    <lineage>
        <taxon>Bacteria</taxon>
        <taxon>Pseudomonadati</taxon>
        <taxon>Bacteroidota</taxon>
        <taxon>Flavobacteriia</taxon>
        <taxon>Flavobacteriales</taxon>
        <taxon>Flavobacteriaceae</taxon>
        <taxon>Gelidibacter</taxon>
    </lineage>
</organism>
<dbReference type="EMBL" id="QLLQ01000006">
    <property type="protein sequence ID" value="RAJ24368.1"/>
    <property type="molecule type" value="Genomic_DNA"/>
</dbReference>